<proteinExistence type="predicted"/>
<comment type="caution">
    <text evidence="1">The sequence shown here is derived from an EMBL/GenBank/DDBJ whole genome shotgun (WGS) entry which is preliminary data.</text>
</comment>
<dbReference type="AlphaFoldDB" id="A0A833E926"/>
<accession>A0A833E926</accession>
<gene>
    <name evidence="1" type="ORF">EYH50_03845</name>
</gene>
<reference evidence="1" key="1">
    <citation type="journal article" date="2020" name="ISME J.">
        <title>Gammaproteobacteria mediating utilization of methyl-, sulfur- and petroleum organic compounds in deep ocean hydrothermal plumes.</title>
        <authorList>
            <person name="Zhou Z."/>
            <person name="Liu Y."/>
            <person name="Pan J."/>
            <person name="Cron B.R."/>
            <person name="Toner B.M."/>
            <person name="Anantharaman K."/>
            <person name="Breier J.A."/>
            <person name="Dick G.J."/>
            <person name="Li M."/>
        </authorList>
    </citation>
    <scope>NUCLEOTIDE SEQUENCE</scope>
    <source>
        <strain evidence="1">SZUA-1523</strain>
    </source>
</reference>
<name>A0A833E926_9CREN</name>
<dbReference type="Proteomes" id="UP000600071">
    <property type="component" value="Unassembled WGS sequence"/>
</dbReference>
<evidence type="ECO:0000313" key="1">
    <source>
        <dbReference type="EMBL" id="HIQ24162.1"/>
    </source>
</evidence>
<evidence type="ECO:0000313" key="2">
    <source>
        <dbReference type="Proteomes" id="UP000600071"/>
    </source>
</evidence>
<dbReference type="EMBL" id="DQVR01000085">
    <property type="protein sequence ID" value="HIQ24162.1"/>
    <property type="molecule type" value="Genomic_DNA"/>
</dbReference>
<organism evidence="1 2">
    <name type="scientific">Pyrodictium delaneyi</name>
    <dbReference type="NCBI Taxonomy" id="1273541"/>
    <lineage>
        <taxon>Archaea</taxon>
        <taxon>Thermoproteota</taxon>
        <taxon>Thermoprotei</taxon>
        <taxon>Desulfurococcales</taxon>
        <taxon>Pyrodictiaceae</taxon>
        <taxon>Pyrodictium</taxon>
    </lineage>
</organism>
<protein>
    <submittedName>
        <fullName evidence="1">Uncharacterized protein</fullName>
    </submittedName>
</protein>
<sequence length="163" mass="18493">MAEKHAIPVLLVLESVVLSVSSSRVPPRTLLKPPIEVSVYSSFQILTPIQYAETFLGRKLIVETRYTAVVYLKEKATGQFFRVMESTITFMHIIEPHRELQNIVNKPANELPHEIVEQLIGVTLQNAIPMLVTLLEKHMVPVVLPISIRIECQQSGQGRREEQ</sequence>